<evidence type="ECO:0000313" key="4">
    <source>
        <dbReference type="EMBL" id="KAJ2757270.1"/>
    </source>
</evidence>
<feature type="compositionally biased region" description="Low complexity" evidence="1">
    <location>
        <begin position="104"/>
        <end position="115"/>
    </location>
</feature>
<reference evidence="4" key="1">
    <citation type="submission" date="2022-07" db="EMBL/GenBank/DDBJ databases">
        <title>Phylogenomic reconstructions and comparative analyses of Kickxellomycotina fungi.</title>
        <authorList>
            <person name="Reynolds N.K."/>
            <person name="Stajich J.E."/>
            <person name="Barry K."/>
            <person name="Grigoriev I.V."/>
            <person name="Crous P."/>
            <person name="Smith M.E."/>
        </authorList>
    </citation>
    <scope>NUCLEOTIDE SEQUENCE</scope>
    <source>
        <strain evidence="4">BCRC 34297</strain>
    </source>
</reference>
<evidence type="ECO:0008006" key="6">
    <source>
        <dbReference type="Google" id="ProtNLM"/>
    </source>
</evidence>
<dbReference type="PANTHER" id="PTHR10677:SF3">
    <property type="entry name" value="FI07626P-RELATED"/>
    <property type="match status" value="1"/>
</dbReference>
<dbReference type="SMART" id="SM00727">
    <property type="entry name" value="STI1"/>
    <property type="match status" value="2"/>
</dbReference>
<sequence>MVTINIKCSSATKLEVEVDDTQTTLVSQFKELIAEKLSDTPASSQRLIFAGRILKDSDTLASYNIVEGSTVHMVKSAAKTPSAQAARGAAITDDSVVSEEQQRPEQQQQQQQPRQAPVDLGGLGGLGGMGGLGDMASMFGGGGMGGGMPQMSPEMMDQMYSNPMVQQMMAQLSSNPDLLRSMIESNPMIQQQLTPQMREMLANPEFLRMATNPDVMRATAQMQAAMRGMQGGGAGFGAGAGAGFGAGAGAGAAGGLYNPWAQGAGANAASSPPSMPAFNPFAGMMGQPPAAAAAANQAPPEERFQQQLQQLNDMGFWNAAQNIRALSITGGNVEAAIEYLLSNPN</sequence>
<dbReference type="SUPFAM" id="SSF46934">
    <property type="entry name" value="UBA-like"/>
    <property type="match status" value="1"/>
</dbReference>
<dbReference type="Pfam" id="PF00240">
    <property type="entry name" value="ubiquitin"/>
    <property type="match status" value="1"/>
</dbReference>
<evidence type="ECO:0000259" key="3">
    <source>
        <dbReference type="PROSITE" id="PS50053"/>
    </source>
</evidence>
<feature type="region of interest" description="Disordered" evidence="1">
    <location>
        <begin position="84"/>
        <end position="124"/>
    </location>
</feature>
<dbReference type="Gene3D" id="3.10.20.90">
    <property type="entry name" value="Phosphatidylinositol 3-kinase Catalytic Subunit, Chain A, domain 1"/>
    <property type="match status" value="1"/>
</dbReference>
<dbReference type="PROSITE" id="PS50053">
    <property type="entry name" value="UBIQUITIN_2"/>
    <property type="match status" value="1"/>
</dbReference>
<dbReference type="CDD" id="cd14399">
    <property type="entry name" value="UBA_PLICs"/>
    <property type="match status" value="1"/>
</dbReference>
<name>A0A9W8H0N3_9FUNG</name>
<protein>
    <recommendedName>
        <fullName evidence="6">Ubiquilin</fullName>
    </recommendedName>
</protein>
<dbReference type="InterPro" id="IPR000626">
    <property type="entry name" value="Ubiquitin-like_dom"/>
</dbReference>
<dbReference type="SUPFAM" id="SSF54236">
    <property type="entry name" value="Ubiquitin-like"/>
    <property type="match status" value="1"/>
</dbReference>
<dbReference type="CDD" id="cd16106">
    <property type="entry name" value="Ubl_Dsk2p_like"/>
    <property type="match status" value="1"/>
</dbReference>
<gene>
    <name evidence="4" type="ORF">GGI19_000204</name>
</gene>
<dbReference type="Pfam" id="PF23195">
    <property type="entry name" value="UBQLN1"/>
    <property type="match status" value="1"/>
</dbReference>
<dbReference type="GO" id="GO:0031593">
    <property type="term" value="F:polyubiquitin modification-dependent protein binding"/>
    <property type="evidence" value="ECO:0007669"/>
    <property type="project" value="TreeGrafter"/>
</dbReference>
<dbReference type="InterPro" id="IPR015940">
    <property type="entry name" value="UBA"/>
</dbReference>
<organism evidence="4 5">
    <name type="scientific">Coemansia pectinata</name>
    <dbReference type="NCBI Taxonomy" id="1052879"/>
    <lineage>
        <taxon>Eukaryota</taxon>
        <taxon>Fungi</taxon>
        <taxon>Fungi incertae sedis</taxon>
        <taxon>Zoopagomycota</taxon>
        <taxon>Kickxellomycotina</taxon>
        <taxon>Kickxellomycetes</taxon>
        <taxon>Kickxellales</taxon>
        <taxon>Kickxellaceae</taxon>
        <taxon>Coemansia</taxon>
    </lineage>
</organism>
<dbReference type="OrthoDB" id="267397at2759"/>
<keyword evidence="5" id="KW-1185">Reference proteome</keyword>
<feature type="domain" description="Ubiquitin-like" evidence="3">
    <location>
        <begin position="2"/>
        <end position="74"/>
    </location>
</feature>
<dbReference type="InterPro" id="IPR009060">
    <property type="entry name" value="UBA-like_sf"/>
</dbReference>
<accession>A0A9W8H0N3</accession>
<evidence type="ECO:0000259" key="2">
    <source>
        <dbReference type="PROSITE" id="PS50030"/>
    </source>
</evidence>
<dbReference type="SMART" id="SM00165">
    <property type="entry name" value="UBA"/>
    <property type="match status" value="1"/>
</dbReference>
<dbReference type="Pfam" id="PF00627">
    <property type="entry name" value="UBA"/>
    <property type="match status" value="1"/>
</dbReference>
<evidence type="ECO:0000256" key="1">
    <source>
        <dbReference type="SAM" id="MobiDB-lite"/>
    </source>
</evidence>
<dbReference type="InterPro" id="IPR006636">
    <property type="entry name" value="STI1_HS-bd"/>
</dbReference>
<dbReference type="Gene3D" id="1.10.8.10">
    <property type="entry name" value="DNA helicase RuvA subunit, C-terminal domain"/>
    <property type="match status" value="1"/>
</dbReference>
<dbReference type="GO" id="GO:0006511">
    <property type="term" value="P:ubiquitin-dependent protein catabolic process"/>
    <property type="evidence" value="ECO:0007669"/>
    <property type="project" value="TreeGrafter"/>
</dbReference>
<dbReference type="SMART" id="SM00213">
    <property type="entry name" value="UBQ"/>
    <property type="match status" value="1"/>
</dbReference>
<feature type="domain" description="UBA" evidence="2">
    <location>
        <begin position="299"/>
        <end position="343"/>
    </location>
</feature>
<evidence type="ECO:0000313" key="5">
    <source>
        <dbReference type="Proteomes" id="UP001140011"/>
    </source>
</evidence>
<proteinExistence type="predicted"/>
<dbReference type="Proteomes" id="UP001140011">
    <property type="component" value="Unassembled WGS sequence"/>
</dbReference>
<dbReference type="EMBL" id="JANBUH010000004">
    <property type="protein sequence ID" value="KAJ2757270.1"/>
    <property type="molecule type" value="Genomic_DNA"/>
</dbReference>
<dbReference type="InterPro" id="IPR015496">
    <property type="entry name" value="Ubiquilin"/>
</dbReference>
<dbReference type="PROSITE" id="PS50030">
    <property type="entry name" value="UBA"/>
    <property type="match status" value="1"/>
</dbReference>
<dbReference type="FunFam" id="1.10.8.10:FF:000079">
    <property type="entry name" value="Ubiquitin family protein"/>
    <property type="match status" value="1"/>
</dbReference>
<dbReference type="GO" id="GO:0005829">
    <property type="term" value="C:cytosol"/>
    <property type="evidence" value="ECO:0007669"/>
    <property type="project" value="TreeGrafter"/>
</dbReference>
<comment type="caution">
    <text evidence="4">The sequence shown here is derived from an EMBL/GenBank/DDBJ whole genome shotgun (WGS) entry which is preliminary data.</text>
</comment>
<dbReference type="PANTHER" id="PTHR10677">
    <property type="entry name" value="UBIQUILIN"/>
    <property type="match status" value="1"/>
</dbReference>
<dbReference type="InterPro" id="IPR029071">
    <property type="entry name" value="Ubiquitin-like_domsf"/>
</dbReference>
<dbReference type="AlphaFoldDB" id="A0A9W8H0N3"/>